<evidence type="ECO:0000313" key="9">
    <source>
        <dbReference type="Proteomes" id="UP000274756"/>
    </source>
</evidence>
<dbReference type="Proteomes" id="UP000038040">
    <property type="component" value="Unplaced"/>
</dbReference>
<reference evidence="7 9" key="2">
    <citation type="submission" date="2018-11" db="EMBL/GenBank/DDBJ databases">
        <authorList>
            <consortium name="Pathogen Informatics"/>
        </authorList>
    </citation>
    <scope>NUCLEOTIDE SEQUENCE [LARGE SCALE GENOMIC DNA]</scope>
</reference>
<comment type="subcellular location">
    <subcellularLocation>
        <location evidence="1">Membrane</location>
        <topology evidence="1">Multi-pass membrane protein</topology>
    </subcellularLocation>
</comment>
<evidence type="ECO:0000256" key="1">
    <source>
        <dbReference type="ARBA" id="ARBA00004141"/>
    </source>
</evidence>
<dbReference type="Gene3D" id="1.20.1280.290">
    <property type="match status" value="2"/>
</dbReference>
<dbReference type="GO" id="GO:0098852">
    <property type="term" value="C:lytic vacuole membrane"/>
    <property type="evidence" value="ECO:0007669"/>
    <property type="project" value="UniProtKB-ARBA"/>
</dbReference>
<keyword evidence="9" id="KW-1185">Reference proteome</keyword>
<evidence type="ECO:0000256" key="5">
    <source>
        <dbReference type="ARBA" id="ARBA00038039"/>
    </source>
</evidence>
<dbReference type="STRING" id="318479.A0A0N4UKM3"/>
<feature type="transmembrane region" description="Helical" evidence="6">
    <location>
        <begin position="195"/>
        <end position="211"/>
    </location>
</feature>
<comment type="similarity">
    <text evidence="5">Belongs to the laat-1 family.</text>
</comment>
<dbReference type="OrthoDB" id="8048523at2759"/>
<reference evidence="10" key="1">
    <citation type="submission" date="2017-02" db="UniProtKB">
        <authorList>
            <consortium name="WormBaseParasite"/>
        </authorList>
    </citation>
    <scope>IDENTIFICATION</scope>
</reference>
<sequence length="307" mass="35700">MTIKNGVYYTTGFPVFRTVPLIVFRINNSNENCTHGIQWVYQIFGDCIDTNLKLFGFLIGFISLFLWFLPLIPQILENYRRKKCDGLSIYFILFWIIGDSCNLLGSILANQQPIQQIIGFYYILQDTALCSQYFYYSHIYRRRSLTLCNGWTLLPFEIYDNAISYEDKELFQSRRLLQANNIKFSTPVFRNKYDAIGYIIGSFSAICYFTGRIPQLYRNYSRKNCEGLSLLMFYIIIAANATYGISVLLGATSWLYIVRHLPWLAGSFGCCFCDIVLTAQCFYYSHKNLNKNIYEQDAPLIDSQVLP</sequence>
<keyword evidence="4 6" id="KW-0472">Membrane</keyword>
<feature type="transmembrane region" description="Helical" evidence="6">
    <location>
        <begin position="231"/>
        <end position="257"/>
    </location>
</feature>
<evidence type="ECO:0000256" key="6">
    <source>
        <dbReference type="SAM" id="Phobius"/>
    </source>
</evidence>
<accession>A0A0N4UKM3</accession>
<evidence type="ECO:0000256" key="3">
    <source>
        <dbReference type="ARBA" id="ARBA00022989"/>
    </source>
</evidence>
<feature type="transmembrane region" description="Helical" evidence="6">
    <location>
        <begin position="263"/>
        <end position="284"/>
    </location>
</feature>
<dbReference type="InterPro" id="IPR051415">
    <property type="entry name" value="LAAT-1"/>
</dbReference>
<feature type="transmembrane region" description="Helical" evidence="6">
    <location>
        <begin position="54"/>
        <end position="76"/>
    </location>
</feature>
<dbReference type="AlphaFoldDB" id="A0A0N4UKM3"/>
<organism evidence="8 10">
    <name type="scientific">Dracunculus medinensis</name>
    <name type="common">Guinea worm</name>
    <dbReference type="NCBI Taxonomy" id="318479"/>
    <lineage>
        <taxon>Eukaryota</taxon>
        <taxon>Metazoa</taxon>
        <taxon>Ecdysozoa</taxon>
        <taxon>Nematoda</taxon>
        <taxon>Chromadorea</taxon>
        <taxon>Rhabditida</taxon>
        <taxon>Spirurina</taxon>
        <taxon>Dracunculoidea</taxon>
        <taxon>Dracunculidae</taxon>
        <taxon>Dracunculus</taxon>
    </lineage>
</organism>
<evidence type="ECO:0000313" key="8">
    <source>
        <dbReference type="Proteomes" id="UP000038040"/>
    </source>
</evidence>
<dbReference type="GO" id="GO:0015174">
    <property type="term" value="F:basic amino acid transmembrane transporter activity"/>
    <property type="evidence" value="ECO:0007669"/>
    <property type="project" value="TreeGrafter"/>
</dbReference>
<evidence type="ECO:0000313" key="7">
    <source>
        <dbReference type="EMBL" id="VDN52354.1"/>
    </source>
</evidence>
<dbReference type="WBParaSite" id="DME_0000829701-mRNA-1">
    <property type="protein sequence ID" value="DME_0000829701-mRNA-1"/>
    <property type="gene ID" value="DME_0000829701"/>
</dbReference>
<keyword evidence="3 6" id="KW-1133">Transmembrane helix</keyword>
<dbReference type="Pfam" id="PF04193">
    <property type="entry name" value="PQ-loop"/>
    <property type="match status" value="2"/>
</dbReference>
<dbReference type="FunFam" id="1.20.1280.290:FF:000009">
    <property type="entry name" value="PQ loop repeat family protein"/>
    <property type="match status" value="1"/>
</dbReference>
<evidence type="ECO:0000313" key="10">
    <source>
        <dbReference type="WBParaSite" id="DME_0000829701-mRNA-1"/>
    </source>
</evidence>
<dbReference type="EMBL" id="UYYG01000055">
    <property type="protein sequence ID" value="VDN52354.1"/>
    <property type="molecule type" value="Genomic_DNA"/>
</dbReference>
<name>A0A0N4UKM3_DRAME</name>
<evidence type="ECO:0000256" key="2">
    <source>
        <dbReference type="ARBA" id="ARBA00022692"/>
    </source>
</evidence>
<keyword evidence="2 6" id="KW-0812">Transmembrane</keyword>
<dbReference type="PANTHER" id="PTHR16201:SF34">
    <property type="entry name" value="LYSOSOMAL AMINO ACID TRANSPORTER 1"/>
    <property type="match status" value="1"/>
</dbReference>
<dbReference type="Proteomes" id="UP000274756">
    <property type="component" value="Unassembled WGS sequence"/>
</dbReference>
<gene>
    <name evidence="7" type="ORF">DME_LOCUS2327</name>
</gene>
<proteinExistence type="inferred from homology"/>
<feature type="transmembrane region" description="Helical" evidence="6">
    <location>
        <begin position="88"/>
        <end position="109"/>
    </location>
</feature>
<evidence type="ECO:0000256" key="4">
    <source>
        <dbReference type="ARBA" id="ARBA00023136"/>
    </source>
</evidence>
<protein>
    <submittedName>
        <fullName evidence="10">PQ loop repeat family protein</fullName>
    </submittedName>
</protein>
<dbReference type="InterPro" id="IPR006603">
    <property type="entry name" value="PQ-loop_rpt"/>
</dbReference>
<dbReference type="SMART" id="SM00679">
    <property type="entry name" value="CTNS"/>
    <property type="match status" value="2"/>
</dbReference>
<dbReference type="PANTHER" id="PTHR16201">
    <property type="entry name" value="SEVEN TRANSMEMBRANE PROTEIN 1-RELATED"/>
    <property type="match status" value="1"/>
</dbReference>